<organism evidence="3 4">
    <name type="scientific">Kibdelosporangium banguiense</name>
    <dbReference type="NCBI Taxonomy" id="1365924"/>
    <lineage>
        <taxon>Bacteria</taxon>
        <taxon>Bacillati</taxon>
        <taxon>Actinomycetota</taxon>
        <taxon>Actinomycetes</taxon>
        <taxon>Pseudonocardiales</taxon>
        <taxon>Pseudonocardiaceae</taxon>
        <taxon>Kibdelosporangium</taxon>
    </lineage>
</organism>
<accession>A0ABS4U324</accession>
<feature type="domain" description="YtkA-like" evidence="2">
    <location>
        <begin position="32"/>
        <end position="112"/>
    </location>
</feature>
<dbReference type="RefSeq" id="WP_209647701.1">
    <property type="nucleotide sequence ID" value="NZ_JAGINW010000001.1"/>
</dbReference>
<dbReference type="EMBL" id="JAGINW010000001">
    <property type="protein sequence ID" value="MBP2331057.1"/>
    <property type="molecule type" value="Genomic_DNA"/>
</dbReference>
<dbReference type="InterPro" id="IPR032693">
    <property type="entry name" value="YtkA-like_dom"/>
</dbReference>
<keyword evidence="4" id="KW-1185">Reference proteome</keyword>
<dbReference type="Proteomes" id="UP001519332">
    <property type="component" value="Unassembled WGS sequence"/>
</dbReference>
<feature type="region of interest" description="Disordered" evidence="1">
    <location>
        <begin position="49"/>
        <end position="71"/>
    </location>
</feature>
<reference evidence="3 4" key="1">
    <citation type="submission" date="2021-03" db="EMBL/GenBank/DDBJ databases">
        <title>Sequencing the genomes of 1000 actinobacteria strains.</title>
        <authorList>
            <person name="Klenk H.-P."/>
        </authorList>
    </citation>
    <scope>NUCLEOTIDE SEQUENCE [LARGE SCALE GENOMIC DNA]</scope>
    <source>
        <strain evidence="3 4">DSM 46670</strain>
    </source>
</reference>
<evidence type="ECO:0000313" key="4">
    <source>
        <dbReference type="Proteomes" id="UP001519332"/>
    </source>
</evidence>
<evidence type="ECO:0000313" key="3">
    <source>
        <dbReference type="EMBL" id="MBP2331057.1"/>
    </source>
</evidence>
<protein>
    <recommendedName>
        <fullName evidence="2">YtkA-like domain-containing protein</fullName>
    </recommendedName>
</protein>
<evidence type="ECO:0000256" key="1">
    <source>
        <dbReference type="SAM" id="MobiDB-lite"/>
    </source>
</evidence>
<name>A0ABS4U324_9PSEU</name>
<proteinExistence type="predicted"/>
<evidence type="ECO:0000259" key="2">
    <source>
        <dbReference type="Pfam" id="PF13115"/>
    </source>
</evidence>
<sequence length="127" mass="13733">MKYVLWALGAVVVAVTALLVWPSGETQPYLAESTQHSFKLRPATTKTGANSFDLEITDRSGNPARDGSVTVEPVMPQMGHAVSPITAGPREPGRYKVENVDLPMAGQWEITVSLNGSERVVFPLLLN</sequence>
<dbReference type="Pfam" id="PF13115">
    <property type="entry name" value="YtkA"/>
    <property type="match status" value="1"/>
</dbReference>
<gene>
    <name evidence="3" type="ORF">JOF56_011442</name>
</gene>
<comment type="caution">
    <text evidence="3">The sequence shown here is derived from an EMBL/GenBank/DDBJ whole genome shotgun (WGS) entry which is preliminary data.</text>
</comment>